<evidence type="ECO:0000313" key="3">
    <source>
        <dbReference type="EMBL" id="GHG29968.1"/>
    </source>
</evidence>
<evidence type="ECO:0000256" key="1">
    <source>
        <dbReference type="SAM" id="SignalP"/>
    </source>
</evidence>
<dbReference type="EMBL" id="BNAW01000030">
    <property type="protein sequence ID" value="GHG29968.1"/>
    <property type="molecule type" value="Genomic_DNA"/>
</dbReference>
<proteinExistence type="predicted"/>
<feature type="domain" description="Peptidase C51" evidence="2">
    <location>
        <begin position="14"/>
        <end position="137"/>
    </location>
</feature>
<dbReference type="InterPro" id="IPR007921">
    <property type="entry name" value="CHAP_dom"/>
</dbReference>
<keyword evidence="1" id="KW-0732">Signal</keyword>
<dbReference type="SUPFAM" id="SSF54001">
    <property type="entry name" value="Cysteine proteinases"/>
    <property type="match status" value="1"/>
</dbReference>
<dbReference type="Proteomes" id="UP000649955">
    <property type="component" value="Unassembled WGS sequence"/>
</dbReference>
<feature type="chain" id="PRO_5047203740" description="Peptidase C51 domain-containing protein" evidence="1">
    <location>
        <begin position="20"/>
        <end position="137"/>
    </location>
</feature>
<organism evidence="3 4">
    <name type="scientific">Amycolatopsis bullii</name>
    <dbReference type="NCBI Taxonomy" id="941987"/>
    <lineage>
        <taxon>Bacteria</taxon>
        <taxon>Bacillati</taxon>
        <taxon>Actinomycetota</taxon>
        <taxon>Actinomycetes</taxon>
        <taxon>Pseudonocardiales</taxon>
        <taxon>Pseudonocardiaceae</taxon>
        <taxon>Amycolatopsis</taxon>
    </lineage>
</organism>
<sequence length="137" mass="14873">MVRALRFCAILLMLSAALAAPPADAVPVPLVNHYAPGECTWWASARRAEVGRPIPQFWGNAKTWDDFARRDGYAVDQTPEAGAVMQSDAGSLGHVAFVETVGADGSWQVSEMNQVAWNVVSYRTFTAAQAASYDFIH</sequence>
<accession>A0ABQ3KMQ0</accession>
<dbReference type="InterPro" id="IPR038765">
    <property type="entry name" value="Papain-like_cys_pep_sf"/>
</dbReference>
<reference evidence="4" key="1">
    <citation type="journal article" date="2019" name="Int. J. Syst. Evol. Microbiol.">
        <title>The Global Catalogue of Microorganisms (GCM) 10K type strain sequencing project: providing services to taxonomists for standard genome sequencing and annotation.</title>
        <authorList>
            <consortium name="The Broad Institute Genomics Platform"/>
            <consortium name="The Broad Institute Genome Sequencing Center for Infectious Disease"/>
            <person name="Wu L."/>
            <person name="Ma J."/>
        </authorList>
    </citation>
    <scope>NUCLEOTIDE SEQUENCE [LARGE SCALE GENOMIC DNA]</scope>
    <source>
        <strain evidence="4">CGMCC 4.7680</strain>
    </source>
</reference>
<dbReference type="RefSeq" id="WP_191314406.1">
    <property type="nucleotide sequence ID" value="NZ_BNAW01000030.1"/>
</dbReference>
<gene>
    <name evidence="3" type="ORF">GCM10017567_57230</name>
</gene>
<dbReference type="Gene3D" id="3.90.1720.10">
    <property type="entry name" value="endopeptidase domain like (from Nostoc punctiforme)"/>
    <property type="match status" value="1"/>
</dbReference>
<dbReference type="PROSITE" id="PS50911">
    <property type="entry name" value="CHAP"/>
    <property type="match status" value="1"/>
</dbReference>
<evidence type="ECO:0000313" key="4">
    <source>
        <dbReference type="Proteomes" id="UP000649955"/>
    </source>
</evidence>
<dbReference type="Pfam" id="PF05257">
    <property type="entry name" value="CHAP"/>
    <property type="match status" value="1"/>
</dbReference>
<keyword evidence="4" id="KW-1185">Reference proteome</keyword>
<comment type="caution">
    <text evidence="3">The sequence shown here is derived from an EMBL/GenBank/DDBJ whole genome shotgun (WGS) entry which is preliminary data.</text>
</comment>
<name>A0ABQ3KMQ0_9PSEU</name>
<evidence type="ECO:0000259" key="2">
    <source>
        <dbReference type="PROSITE" id="PS50911"/>
    </source>
</evidence>
<feature type="signal peptide" evidence="1">
    <location>
        <begin position="1"/>
        <end position="19"/>
    </location>
</feature>
<protein>
    <recommendedName>
        <fullName evidence="2">Peptidase C51 domain-containing protein</fullName>
    </recommendedName>
</protein>